<dbReference type="PANTHER" id="PTHR34322">
    <property type="entry name" value="TRANSPOSASE, Y1_TNP DOMAIN-CONTAINING"/>
    <property type="match status" value="1"/>
</dbReference>
<dbReference type="PANTHER" id="PTHR34322:SF2">
    <property type="entry name" value="TRANSPOSASE IS200-LIKE DOMAIN-CONTAINING PROTEIN"/>
    <property type="match status" value="1"/>
</dbReference>
<protein>
    <recommendedName>
        <fullName evidence="1">Transposase IS200-like domain-containing protein</fullName>
    </recommendedName>
</protein>
<dbReference type="Gene3D" id="3.30.70.1290">
    <property type="entry name" value="Transposase IS200-like"/>
    <property type="match status" value="1"/>
</dbReference>
<dbReference type="SMART" id="SM01321">
    <property type="entry name" value="Y1_Tnp"/>
    <property type="match status" value="1"/>
</dbReference>
<dbReference type="GO" id="GO:0003677">
    <property type="term" value="F:DNA binding"/>
    <property type="evidence" value="ECO:0007669"/>
    <property type="project" value="InterPro"/>
</dbReference>
<dbReference type="GO" id="GO:0006313">
    <property type="term" value="P:DNA transposition"/>
    <property type="evidence" value="ECO:0007669"/>
    <property type="project" value="InterPro"/>
</dbReference>
<evidence type="ECO:0000313" key="2">
    <source>
        <dbReference type="EMBL" id="PIU69025.1"/>
    </source>
</evidence>
<feature type="domain" description="Transposase IS200-like" evidence="1">
    <location>
        <begin position="9"/>
        <end position="146"/>
    </location>
</feature>
<dbReference type="EMBL" id="PEWD01000035">
    <property type="protein sequence ID" value="PIU69025.1"/>
    <property type="molecule type" value="Genomic_DNA"/>
</dbReference>
<dbReference type="InterPro" id="IPR002686">
    <property type="entry name" value="Transposase_17"/>
</dbReference>
<name>A0A2M7ANS5_UNCKA</name>
<dbReference type="InterPro" id="IPR036515">
    <property type="entry name" value="Transposase_17_sf"/>
</dbReference>
<evidence type="ECO:0000313" key="3">
    <source>
        <dbReference type="Proteomes" id="UP000229916"/>
    </source>
</evidence>
<dbReference type="AlphaFoldDB" id="A0A2M7ANS5"/>
<dbReference type="Pfam" id="PF01797">
    <property type="entry name" value="Y1_Tnp"/>
    <property type="match status" value="1"/>
</dbReference>
<reference evidence="3" key="1">
    <citation type="submission" date="2017-09" db="EMBL/GenBank/DDBJ databases">
        <title>Depth-based differentiation of microbial function through sediment-hosted aquifers and enrichment of novel symbionts in the deep terrestrial subsurface.</title>
        <authorList>
            <person name="Probst A.J."/>
            <person name="Ladd B."/>
            <person name="Jarett J.K."/>
            <person name="Geller-Mcgrath D.E."/>
            <person name="Sieber C.M.K."/>
            <person name="Emerson J.B."/>
            <person name="Anantharaman K."/>
            <person name="Thomas B.C."/>
            <person name="Malmstrom R."/>
            <person name="Stieglmeier M."/>
            <person name="Klingl A."/>
            <person name="Woyke T."/>
            <person name="Ryan C.M."/>
            <person name="Banfield J.F."/>
        </authorList>
    </citation>
    <scope>NUCLEOTIDE SEQUENCE [LARGE SCALE GENOMIC DNA]</scope>
</reference>
<dbReference type="SUPFAM" id="SSF143422">
    <property type="entry name" value="Transposase IS200-like"/>
    <property type="match status" value="1"/>
</dbReference>
<organism evidence="2 3">
    <name type="scientific">candidate division WWE3 bacterium CG06_land_8_20_14_3_00_42_16</name>
    <dbReference type="NCBI Taxonomy" id="1975083"/>
    <lineage>
        <taxon>Bacteria</taxon>
        <taxon>Katanobacteria</taxon>
    </lineage>
</organism>
<comment type="caution">
    <text evidence="2">The sequence shown here is derived from an EMBL/GenBank/DDBJ whole genome shotgun (WGS) entry which is preliminary data.</text>
</comment>
<sequence>MFSYRERLLEEQYYHLFNRGVDKREVFLDDSDYQRAYDTLFFYTAENIPKRFSMSNSREKDFIKSSRDKLVSVISFCFMPTHFHFQVKEEKVNGLSTFISRFSNSYTRYFNLKYKRGGYLFQGKYKKTTIQTDEQLLHVSRYIHLNPLMSNLVLELEEFRWSSYPEFLSLHHGFCKKEIILSHFSSIQDYINFIADQADYARSLKILNTSEV</sequence>
<gene>
    <name evidence="2" type="ORF">COS81_01600</name>
</gene>
<dbReference type="Proteomes" id="UP000229916">
    <property type="component" value="Unassembled WGS sequence"/>
</dbReference>
<accession>A0A2M7ANS5</accession>
<proteinExistence type="predicted"/>
<dbReference type="GO" id="GO:0004803">
    <property type="term" value="F:transposase activity"/>
    <property type="evidence" value="ECO:0007669"/>
    <property type="project" value="InterPro"/>
</dbReference>
<evidence type="ECO:0000259" key="1">
    <source>
        <dbReference type="SMART" id="SM01321"/>
    </source>
</evidence>